<evidence type="ECO:0000313" key="3">
    <source>
        <dbReference type="Proteomes" id="UP001412067"/>
    </source>
</evidence>
<evidence type="ECO:0000256" key="1">
    <source>
        <dbReference type="SAM" id="MobiDB-lite"/>
    </source>
</evidence>
<reference evidence="2 3" key="1">
    <citation type="journal article" date="2022" name="Nat. Plants">
        <title>Genomes of leafy and leafless Platanthera orchids illuminate the evolution of mycoheterotrophy.</title>
        <authorList>
            <person name="Li M.H."/>
            <person name="Liu K.W."/>
            <person name="Li Z."/>
            <person name="Lu H.C."/>
            <person name="Ye Q.L."/>
            <person name="Zhang D."/>
            <person name="Wang J.Y."/>
            <person name="Li Y.F."/>
            <person name="Zhong Z.M."/>
            <person name="Liu X."/>
            <person name="Yu X."/>
            <person name="Liu D.K."/>
            <person name="Tu X.D."/>
            <person name="Liu B."/>
            <person name="Hao Y."/>
            <person name="Liao X.Y."/>
            <person name="Jiang Y.T."/>
            <person name="Sun W.H."/>
            <person name="Chen J."/>
            <person name="Chen Y.Q."/>
            <person name="Ai Y."/>
            <person name="Zhai J.W."/>
            <person name="Wu S.S."/>
            <person name="Zhou Z."/>
            <person name="Hsiao Y.Y."/>
            <person name="Wu W.L."/>
            <person name="Chen Y.Y."/>
            <person name="Lin Y.F."/>
            <person name="Hsu J.L."/>
            <person name="Li C.Y."/>
            <person name="Wang Z.W."/>
            <person name="Zhao X."/>
            <person name="Zhong W.Y."/>
            <person name="Ma X.K."/>
            <person name="Ma L."/>
            <person name="Huang J."/>
            <person name="Chen G.Z."/>
            <person name="Huang M.Z."/>
            <person name="Huang L."/>
            <person name="Peng D.H."/>
            <person name="Luo Y.B."/>
            <person name="Zou S.Q."/>
            <person name="Chen S.P."/>
            <person name="Lan S."/>
            <person name="Tsai W.C."/>
            <person name="Van de Peer Y."/>
            <person name="Liu Z.J."/>
        </authorList>
    </citation>
    <scope>NUCLEOTIDE SEQUENCE [LARGE SCALE GENOMIC DNA]</scope>
    <source>
        <strain evidence="2">Lor288</strain>
    </source>
</reference>
<dbReference type="EMBL" id="JBBWWR010000003">
    <property type="protein sequence ID" value="KAK8969214.1"/>
    <property type="molecule type" value="Genomic_DNA"/>
</dbReference>
<comment type="caution">
    <text evidence="2">The sequence shown here is derived from an EMBL/GenBank/DDBJ whole genome shotgun (WGS) entry which is preliminary data.</text>
</comment>
<proteinExistence type="predicted"/>
<evidence type="ECO:0000313" key="2">
    <source>
        <dbReference type="EMBL" id="KAK8969214.1"/>
    </source>
</evidence>
<accession>A0ABR2N077</accession>
<feature type="region of interest" description="Disordered" evidence="1">
    <location>
        <begin position="1"/>
        <end position="53"/>
    </location>
</feature>
<name>A0ABR2N077_9ASPA</name>
<gene>
    <name evidence="2" type="ORF">KSP40_PGU016303</name>
</gene>
<protein>
    <submittedName>
        <fullName evidence="2">Uncharacterized protein</fullName>
    </submittedName>
</protein>
<organism evidence="2 3">
    <name type="scientific">Platanthera guangdongensis</name>
    <dbReference type="NCBI Taxonomy" id="2320717"/>
    <lineage>
        <taxon>Eukaryota</taxon>
        <taxon>Viridiplantae</taxon>
        <taxon>Streptophyta</taxon>
        <taxon>Embryophyta</taxon>
        <taxon>Tracheophyta</taxon>
        <taxon>Spermatophyta</taxon>
        <taxon>Magnoliopsida</taxon>
        <taxon>Liliopsida</taxon>
        <taxon>Asparagales</taxon>
        <taxon>Orchidaceae</taxon>
        <taxon>Orchidoideae</taxon>
        <taxon>Orchideae</taxon>
        <taxon>Orchidinae</taxon>
        <taxon>Platanthera</taxon>
    </lineage>
</organism>
<keyword evidence="3" id="KW-1185">Reference proteome</keyword>
<dbReference type="Proteomes" id="UP001412067">
    <property type="component" value="Unassembled WGS sequence"/>
</dbReference>
<sequence length="82" mass="9006">MDGGCRCRRSADGRRRRTGCRITPSTSPTLGRRESRISRATLASPSGPKKVLPVGQLRQPVSTAKTTAFPQYGRQFMLCVLN</sequence>